<dbReference type="SUPFAM" id="SSF52172">
    <property type="entry name" value="CheY-like"/>
    <property type="match status" value="1"/>
</dbReference>
<dbReference type="PROSITE" id="PS50110">
    <property type="entry name" value="RESPONSE_REGULATORY"/>
    <property type="match status" value="1"/>
</dbReference>
<protein>
    <recommendedName>
        <fullName evidence="7">Response regulatory domain-containing protein</fullName>
    </recommendedName>
</protein>
<evidence type="ECO:0000256" key="2">
    <source>
        <dbReference type="ARBA" id="ARBA00023012"/>
    </source>
</evidence>
<sequence>MPIKILVVDDDPDITDVLDSLLESEGYDVVIAHDGEEGLDKIKEENPDLVILDLLMPKLDGYGVCKTLQDPRWSRWKDIPIIVLTSVVEDVSQRRYELETGVRMNVDDYIEKPIDPDAVLDRVGKILARRE</sequence>
<dbReference type="PANTHER" id="PTHR44591:SF3">
    <property type="entry name" value="RESPONSE REGULATORY DOMAIN-CONTAINING PROTEIN"/>
    <property type="match status" value="1"/>
</dbReference>
<dbReference type="PANTHER" id="PTHR44591">
    <property type="entry name" value="STRESS RESPONSE REGULATOR PROTEIN 1"/>
    <property type="match status" value="1"/>
</dbReference>
<evidence type="ECO:0000256" key="3">
    <source>
        <dbReference type="ARBA" id="ARBA00023015"/>
    </source>
</evidence>
<name>A0A1F2WSX6_9ACTN</name>
<proteinExistence type="predicted"/>
<dbReference type="CDD" id="cd17574">
    <property type="entry name" value="REC_OmpR"/>
    <property type="match status" value="1"/>
</dbReference>
<dbReference type="FunFam" id="3.40.50.2300:FF:000001">
    <property type="entry name" value="DNA-binding response regulator PhoB"/>
    <property type="match status" value="1"/>
</dbReference>
<keyword evidence="5" id="KW-0804">Transcription</keyword>
<dbReference type="InterPro" id="IPR050595">
    <property type="entry name" value="Bact_response_regulator"/>
</dbReference>
<evidence type="ECO:0000313" key="9">
    <source>
        <dbReference type="Proteomes" id="UP000177876"/>
    </source>
</evidence>
<dbReference type="SMART" id="SM00448">
    <property type="entry name" value="REC"/>
    <property type="match status" value="1"/>
</dbReference>
<feature type="modified residue" description="4-aspartylphosphate" evidence="6">
    <location>
        <position position="53"/>
    </location>
</feature>
<keyword evidence="4" id="KW-0238">DNA-binding</keyword>
<dbReference type="InterPro" id="IPR001789">
    <property type="entry name" value="Sig_transdc_resp-reg_receiver"/>
</dbReference>
<dbReference type="GO" id="GO:0003677">
    <property type="term" value="F:DNA binding"/>
    <property type="evidence" value="ECO:0007669"/>
    <property type="project" value="UniProtKB-KW"/>
</dbReference>
<dbReference type="AlphaFoldDB" id="A0A1F2WSX6"/>
<keyword evidence="3" id="KW-0805">Transcription regulation</keyword>
<gene>
    <name evidence="8" type="ORF">A2Y75_07835</name>
</gene>
<comment type="caution">
    <text evidence="8">The sequence shown here is derived from an EMBL/GenBank/DDBJ whole genome shotgun (WGS) entry which is preliminary data.</text>
</comment>
<keyword evidence="2" id="KW-0902">Two-component regulatory system</keyword>
<accession>A0A1F2WSX6</accession>
<evidence type="ECO:0000259" key="7">
    <source>
        <dbReference type="PROSITE" id="PS50110"/>
    </source>
</evidence>
<evidence type="ECO:0000256" key="5">
    <source>
        <dbReference type="ARBA" id="ARBA00023163"/>
    </source>
</evidence>
<keyword evidence="1 6" id="KW-0597">Phosphoprotein</keyword>
<dbReference type="EMBL" id="MELK01000008">
    <property type="protein sequence ID" value="OFW59969.1"/>
    <property type="molecule type" value="Genomic_DNA"/>
</dbReference>
<evidence type="ECO:0000256" key="6">
    <source>
        <dbReference type="PROSITE-ProRule" id="PRU00169"/>
    </source>
</evidence>
<evidence type="ECO:0000256" key="4">
    <source>
        <dbReference type="ARBA" id="ARBA00023125"/>
    </source>
</evidence>
<reference evidence="8 9" key="1">
    <citation type="journal article" date="2016" name="Nat. Commun.">
        <title>Thousands of microbial genomes shed light on interconnected biogeochemical processes in an aquifer system.</title>
        <authorList>
            <person name="Anantharaman K."/>
            <person name="Brown C.T."/>
            <person name="Hug L.A."/>
            <person name="Sharon I."/>
            <person name="Castelle C.J."/>
            <person name="Probst A.J."/>
            <person name="Thomas B.C."/>
            <person name="Singh A."/>
            <person name="Wilkins M.J."/>
            <person name="Karaoz U."/>
            <person name="Brodie E.L."/>
            <person name="Williams K.H."/>
            <person name="Hubbard S.S."/>
            <person name="Banfield J.F."/>
        </authorList>
    </citation>
    <scope>NUCLEOTIDE SEQUENCE [LARGE SCALE GENOMIC DNA]</scope>
</reference>
<evidence type="ECO:0000313" key="8">
    <source>
        <dbReference type="EMBL" id="OFW59969.1"/>
    </source>
</evidence>
<organism evidence="8 9">
    <name type="scientific">Candidatus Solincola sediminis</name>
    <dbReference type="NCBI Taxonomy" id="1797199"/>
    <lineage>
        <taxon>Bacteria</taxon>
        <taxon>Bacillati</taxon>
        <taxon>Actinomycetota</taxon>
        <taxon>Candidatus Geothermincolia</taxon>
        <taxon>Candidatus Geothermincolales</taxon>
        <taxon>Candidatus Geothermincolaceae</taxon>
        <taxon>Candidatus Solincola</taxon>
    </lineage>
</organism>
<feature type="domain" description="Response regulatory" evidence="7">
    <location>
        <begin position="4"/>
        <end position="127"/>
    </location>
</feature>
<dbReference type="Proteomes" id="UP000177876">
    <property type="component" value="Unassembled WGS sequence"/>
</dbReference>
<dbReference type="STRING" id="1797197.A2Y75_07835"/>
<evidence type="ECO:0000256" key="1">
    <source>
        <dbReference type="ARBA" id="ARBA00022553"/>
    </source>
</evidence>
<dbReference type="GO" id="GO:0000160">
    <property type="term" value="P:phosphorelay signal transduction system"/>
    <property type="evidence" value="ECO:0007669"/>
    <property type="project" value="UniProtKB-KW"/>
</dbReference>
<dbReference type="Pfam" id="PF00072">
    <property type="entry name" value="Response_reg"/>
    <property type="match status" value="1"/>
</dbReference>
<dbReference type="InterPro" id="IPR011006">
    <property type="entry name" value="CheY-like_superfamily"/>
</dbReference>
<dbReference type="Gene3D" id="3.40.50.2300">
    <property type="match status" value="1"/>
</dbReference>